<proteinExistence type="predicted"/>
<keyword evidence="1" id="KW-0732">Signal</keyword>
<dbReference type="Proteomes" id="UP000327439">
    <property type="component" value="Chromosome D09"/>
</dbReference>
<evidence type="ECO:0000313" key="3">
    <source>
        <dbReference type="Proteomes" id="UP000327439"/>
    </source>
</evidence>
<gene>
    <name evidence="2" type="ORF">ES319_D09G197400v1</name>
</gene>
<keyword evidence="3" id="KW-1185">Reference proteome</keyword>
<dbReference type="EMBL" id="CM018223">
    <property type="protein sequence ID" value="KAB2014034.1"/>
    <property type="molecule type" value="Genomic_DNA"/>
</dbReference>
<accession>A0A5J5Q633</accession>
<dbReference type="OrthoDB" id="420380at2759"/>
<evidence type="ECO:0000313" key="2">
    <source>
        <dbReference type="EMBL" id="KAB2014034.1"/>
    </source>
</evidence>
<reference evidence="3" key="1">
    <citation type="journal article" date="2020" name="Nat. Genet.">
        <title>Genomic diversifications of five Gossypium allopolyploid species and their impact on cotton improvement.</title>
        <authorList>
            <person name="Chen Z.J."/>
            <person name="Sreedasyam A."/>
            <person name="Ando A."/>
            <person name="Song Q."/>
            <person name="De Santiago L.M."/>
            <person name="Hulse-Kemp A.M."/>
            <person name="Ding M."/>
            <person name="Ye W."/>
            <person name="Kirkbride R.C."/>
            <person name="Jenkins J."/>
            <person name="Plott C."/>
            <person name="Lovell J."/>
            <person name="Lin Y.M."/>
            <person name="Vaughn R."/>
            <person name="Liu B."/>
            <person name="Simpson S."/>
            <person name="Scheffler B.E."/>
            <person name="Wen L."/>
            <person name="Saski C.A."/>
            <person name="Grover C.E."/>
            <person name="Hu G."/>
            <person name="Conover J.L."/>
            <person name="Carlson J.W."/>
            <person name="Shu S."/>
            <person name="Boston L.B."/>
            <person name="Williams M."/>
            <person name="Peterson D.G."/>
            <person name="McGee K."/>
            <person name="Jones D.C."/>
            <person name="Wendel J.F."/>
            <person name="Stelly D.M."/>
            <person name="Grimwood J."/>
            <person name="Schmutz J."/>
        </authorList>
    </citation>
    <scope>NUCLEOTIDE SEQUENCE [LARGE SCALE GENOMIC DNA]</scope>
    <source>
        <strain evidence="3">cv. 3-79</strain>
    </source>
</reference>
<protein>
    <submittedName>
        <fullName evidence="2">Uncharacterized protein</fullName>
    </submittedName>
</protein>
<feature type="signal peptide" evidence="1">
    <location>
        <begin position="1"/>
        <end position="17"/>
    </location>
</feature>
<dbReference type="AlphaFoldDB" id="A0A5J5Q633"/>
<organism evidence="2 3">
    <name type="scientific">Gossypium barbadense</name>
    <name type="common">Sea Island cotton</name>
    <name type="synonym">Hibiscus barbadensis</name>
    <dbReference type="NCBI Taxonomy" id="3634"/>
    <lineage>
        <taxon>Eukaryota</taxon>
        <taxon>Viridiplantae</taxon>
        <taxon>Streptophyta</taxon>
        <taxon>Embryophyta</taxon>
        <taxon>Tracheophyta</taxon>
        <taxon>Spermatophyta</taxon>
        <taxon>Magnoliopsida</taxon>
        <taxon>eudicotyledons</taxon>
        <taxon>Gunneridae</taxon>
        <taxon>Pentapetalae</taxon>
        <taxon>rosids</taxon>
        <taxon>malvids</taxon>
        <taxon>Malvales</taxon>
        <taxon>Malvaceae</taxon>
        <taxon>Malvoideae</taxon>
        <taxon>Gossypium</taxon>
    </lineage>
</organism>
<feature type="chain" id="PRO_5023812991" evidence="1">
    <location>
        <begin position="18"/>
        <end position="101"/>
    </location>
</feature>
<sequence>MASLVSIFLLLFTCSFSNFSAESRKELKDKEDIHLRHLVQSNVIDPSRVMQLSWRPRVVQYSGFLMDEECDLLISLKEFWGSMMIELLLRHAGSLQVQKLC</sequence>
<evidence type="ECO:0000256" key="1">
    <source>
        <dbReference type="SAM" id="SignalP"/>
    </source>
</evidence>
<name>A0A5J5Q633_GOSBA</name>